<evidence type="ECO:0000313" key="1">
    <source>
        <dbReference type="EMBL" id="CAG8742007.1"/>
    </source>
</evidence>
<dbReference type="AlphaFoldDB" id="A0A9N9IL86"/>
<accession>A0A9N9IL86</accession>
<organism evidence="1 2">
    <name type="scientific">Funneliformis caledonium</name>
    <dbReference type="NCBI Taxonomy" id="1117310"/>
    <lineage>
        <taxon>Eukaryota</taxon>
        <taxon>Fungi</taxon>
        <taxon>Fungi incertae sedis</taxon>
        <taxon>Mucoromycota</taxon>
        <taxon>Glomeromycotina</taxon>
        <taxon>Glomeromycetes</taxon>
        <taxon>Glomerales</taxon>
        <taxon>Glomeraceae</taxon>
        <taxon>Funneliformis</taxon>
    </lineage>
</organism>
<dbReference type="OrthoDB" id="2303711at2759"/>
<reference evidence="1" key="1">
    <citation type="submission" date="2021-06" db="EMBL/GenBank/DDBJ databases">
        <authorList>
            <person name="Kallberg Y."/>
            <person name="Tangrot J."/>
            <person name="Rosling A."/>
        </authorList>
    </citation>
    <scope>NUCLEOTIDE SEQUENCE</scope>
    <source>
        <strain evidence="1">UK204</strain>
    </source>
</reference>
<dbReference type="Proteomes" id="UP000789570">
    <property type="component" value="Unassembled WGS sequence"/>
</dbReference>
<protein>
    <submittedName>
        <fullName evidence="1">2833_t:CDS:1</fullName>
    </submittedName>
</protein>
<name>A0A9N9IL86_9GLOM</name>
<sequence>KHQHLNINWTATSFYINDNVAATHISYEALVVRKKKIQRLLEMLSTIKILKKSHPDIFDQL</sequence>
<gene>
    <name evidence="1" type="ORF">FCALED_LOCUS15693</name>
</gene>
<keyword evidence="2" id="KW-1185">Reference proteome</keyword>
<feature type="non-terminal residue" evidence="1">
    <location>
        <position position="1"/>
    </location>
</feature>
<proteinExistence type="predicted"/>
<comment type="caution">
    <text evidence="1">The sequence shown here is derived from an EMBL/GenBank/DDBJ whole genome shotgun (WGS) entry which is preliminary data.</text>
</comment>
<evidence type="ECO:0000313" key="2">
    <source>
        <dbReference type="Proteomes" id="UP000789570"/>
    </source>
</evidence>
<dbReference type="EMBL" id="CAJVPQ010015217">
    <property type="protein sequence ID" value="CAG8742007.1"/>
    <property type="molecule type" value="Genomic_DNA"/>
</dbReference>